<dbReference type="SMART" id="SM00702">
    <property type="entry name" value="P4Hc"/>
    <property type="match status" value="1"/>
</dbReference>
<dbReference type="PANTHER" id="PTHR12907:SF26">
    <property type="entry name" value="HIF PROLYL HYDROXYLASE, ISOFORM C"/>
    <property type="match status" value="1"/>
</dbReference>
<evidence type="ECO:0000256" key="5">
    <source>
        <dbReference type="ARBA" id="ARBA00023002"/>
    </source>
</evidence>
<dbReference type="Pfam" id="PF13640">
    <property type="entry name" value="2OG-FeII_Oxy_3"/>
    <property type="match status" value="1"/>
</dbReference>
<evidence type="ECO:0000256" key="4">
    <source>
        <dbReference type="ARBA" id="ARBA00022964"/>
    </source>
</evidence>
<feature type="domain" description="Fe2OG dioxygenase" evidence="7">
    <location>
        <begin position="629"/>
        <end position="759"/>
    </location>
</feature>
<sequence>MDLEIENDEGVEQAGASDAVKYMEQHWDMLVNTESPKTNLHLTEKDSRLYSIFRGNFALFDVKTIGEASISGERWRKVLLGLEMSIADYNMMTILRKHAHLSYESSNQELIIVPRAAFILIEIARNLEGLHENLVQNEEENLVIQCLQWLLQAINDQQPVIAAKHLRMLSSVSGGKLSKKCLKQTGAGRILTYLMQKTKATDPFLAEAIASLRAQWQQGIKIKSNSELRFARCCRETTLLLCKLESASAVLGFQGLNPELSKMPYVGKIELKFGSFPILATKTKLLLASNSCHGDDLSVKSMGSNSEPSLNRSLIIKVRNEMESILRVVRILILTYEEIEAIPLASLLAGLCFDKQVEERATKFLKLHQNVPWVNDYLEETGLSLLDCEEGSSGSTEVFKFFQGGCNLIGLNDDSNSMAFPGNIHQPVETLAELERLENTITKGIKKLNTHKLDSHSGKLDSHSGKQISRNELYKLFHSQAVENINAGPTSLLDTAQAEAYLADSESAYDASQRIDELTLMRLRTSFTSEMAQQLEKFGYVVLENMIDTQLLKNARRDMEAYHEEGHLKQNPQALQGARRRDDVIAHVSSKAVDERGFTSLAKVIALLRSVPFVVQSACNSEWVQDLEVPHEIMFASYDGSGALHQSHRDNLPEKGHARDNGRVVTAIMYMNEDWRDGDGGELRLQIDERIPLEDDIDMRQFDPWNHQKGKCVTPYRFVDVPPVGGNLVVFKSREIIHSVVPIRRQDFTRYALTLWVADEKNQSTFTYKKLNFDA</sequence>
<evidence type="ECO:0000256" key="3">
    <source>
        <dbReference type="ARBA" id="ARBA00022896"/>
    </source>
</evidence>
<keyword evidence="5" id="KW-0560">Oxidoreductase</keyword>
<dbReference type="GO" id="GO:0071456">
    <property type="term" value="P:cellular response to hypoxia"/>
    <property type="evidence" value="ECO:0007669"/>
    <property type="project" value="TreeGrafter"/>
</dbReference>
<accession>A0A7S3LQT6</accession>
<dbReference type="Pfam" id="PF04669">
    <property type="entry name" value="PBDC1"/>
    <property type="match status" value="1"/>
</dbReference>
<dbReference type="InterPro" id="IPR044862">
    <property type="entry name" value="Pro_4_hyd_alph_FE2OG_OXY"/>
</dbReference>
<dbReference type="InterPro" id="IPR021148">
    <property type="entry name" value="Polysacc_synth_dom"/>
</dbReference>
<gene>
    <name evidence="8" type="ORF">ASTO00021_LOCUS6897</name>
</gene>
<evidence type="ECO:0000256" key="6">
    <source>
        <dbReference type="ARBA" id="ARBA00023004"/>
    </source>
</evidence>
<keyword evidence="4" id="KW-0223">Dioxygenase</keyword>
<dbReference type="InterPro" id="IPR023139">
    <property type="entry name" value="PBDC1-like_dom_sf"/>
</dbReference>
<dbReference type="Gene3D" id="1.10.3560.10">
    <property type="entry name" value="yst0336 like domain"/>
    <property type="match status" value="1"/>
</dbReference>
<name>A0A7S3LQT6_9STRA</name>
<proteinExistence type="predicted"/>
<dbReference type="InterPro" id="IPR005123">
    <property type="entry name" value="Oxoglu/Fe-dep_dioxygenase_dom"/>
</dbReference>
<evidence type="ECO:0000259" key="7">
    <source>
        <dbReference type="PROSITE" id="PS51471"/>
    </source>
</evidence>
<protein>
    <recommendedName>
        <fullName evidence="7">Fe2OG dioxygenase domain-containing protein</fullName>
    </recommendedName>
</protein>
<keyword evidence="2" id="KW-0479">Metal-binding</keyword>
<reference evidence="8" key="1">
    <citation type="submission" date="2021-01" db="EMBL/GenBank/DDBJ databases">
        <authorList>
            <person name="Corre E."/>
            <person name="Pelletier E."/>
            <person name="Niang G."/>
            <person name="Scheremetjew M."/>
            <person name="Finn R."/>
            <person name="Kale V."/>
            <person name="Holt S."/>
            <person name="Cochrane G."/>
            <person name="Meng A."/>
            <person name="Brown T."/>
            <person name="Cohen L."/>
        </authorList>
    </citation>
    <scope>NUCLEOTIDE SEQUENCE</scope>
    <source>
        <strain evidence="8">GSBS06</strain>
    </source>
</reference>
<keyword evidence="6" id="KW-0408">Iron</keyword>
<dbReference type="AlphaFoldDB" id="A0A7S3LQT6"/>
<organism evidence="8">
    <name type="scientific">Aplanochytrium stocchinoi</name>
    <dbReference type="NCBI Taxonomy" id="215587"/>
    <lineage>
        <taxon>Eukaryota</taxon>
        <taxon>Sar</taxon>
        <taxon>Stramenopiles</taxon>
        <taxon>Bigyra</taxon>
        <taxon>Labyrinthulomycetes</taxon>
        <taxon>Thraustochytrida</taxon>
        <taxon>Thraustochytriidae</taxon>
        <taxon>Aplanochytrium</taxon>
    </lineage>
</organism>
<dbReference type="Gene3D" id="2.60.120.620">
    <property type="entry name" value="q2cbj1_9rhob like domain"/>
    <property type="match status" value="1"/>
</dbReference>
<evidence type="ECO:0000256" key="1">
    <source>
        <dbReference type="ARBA" id="ARBA00001961"/>
    </source>
</evidence>
<dbReference type="PANTHER" id="PTHR12907">
    <property type="entry name" value="EGL NINE HOMOLOG-RELATED"/>
    <property type="match status" value="1"/>
</dbReference>
<dbReference type="SUPFAM" id="SSF51197">
    <property type="entry name" value="Clavaminate synthase-like"/>
    <property type="match status" value="1"/>
</dbReference>
<dbReference type="GO" id="GO:0031418">
    <property type="term" value="F:L-ascorbic acid binding"/>
    <property type="evidence" value="ECO:0007669"/>
    <property type="project" value="UniProtKB-KW"/>
</dbReference>
<keyword evidence="3" id="KW-0847">Vitamin C</keyword>
<dbReference type="GO" id="GO:0008198">
    <property type="term" value="F:ferrous iron binding"/>
    <property type="evidence" value="ECO:0007669"/>
    <property type="project" value="TreeGrafter"/>
</dbReference>
<dbReference type="PROSITE" id="PS51471">
    <property type="entry name" value="FE2OG_OXY"/>
    <property type="match status" value="1"/>
</dbReference>
<dbReference type="InterPro" id="IPR006620">
    <property type="entry name" value="Pro_4_hyd_alph"/>
</dbReference>
<dbReference type="EMBL" id="HBIN01009273">
    <property type="protein sequence ID" value="CAE0436638.1"/>
    <property type="molecule type" value="Transcribed_RNA"/>
</dbReference>
<dbReference type="InterPro" id="IPR051559">
    <property type="entry name" value="HIF_prolyl_hydroxylases"/>
</dbReference>
<evidence type="ECO:0000313" key="8">
    <source>
        <dbReference type="EMBL" id="CAE0436638.1"/>
    </source>
</evidence>
<evidence type="ECO:0000256" key="2">
    <source>
        <dbReference type="ARBA" id="ARBA00022723"/>
    </source>
</evidence>
<comment type="cofactor">
    <cofactor evidence="1">
        <name>L-ascorbate</name>
        <dbReference type="ChEBI" id="CHEBI:38290"/>
    </cofactor>
</comment>
<dbReference type="GO" id="GO:0031543">
    <property type="term" value="F:peptidyl-proline dioxygenase activity"/>
    <property type="evidence" value="ECO:0007669"/>
    <property type="project" value="TreeGrafter"/>
</dbReference>